<sequence>MSDKRFSFDGVVFWGFLALMAGWATWGAVLYLPDAWFFVVFPSGFVLVGLLIWWKTYLLPWNQRIRSEIPRLAKIRVTLHYLAAWPWHRWRCHGTRATPLARFAALHYHPRGRRSAWYYGIPVEQLSGLFFDPNLRVRARLADSFSTAGITGDTLKLGEELPAETAADLARMLSMRTGHFHQAGNLTLAWRLWLVYGDEQLWQRLRQHNEAADEEPLRTIGKVALGRLPLAELLDSAVDPVVPRRARAKAAEHLKTEWNLPEDPMEAAPFFVLAGSMDLYRDIDPDGSLLTMAYAGMDAERRTRIRSALSDLGELDLVRQLRDVAGGRSRPGDDSPQRRFRACLAAPLLEAVELAGRLDGWQPEDSQDAALLNLLRRANIDMLRETRERVTVARQRGFELPRGTDRIGPASFSPDGNRLAVAVRVRNKGWRFREYAVGGGEVVGEAAAYPGGTVVSLVHTGSGFAALNRPHAGNLRKVGLTLTEDGRTRVIDESDFDGVATPRLWRRLRGFVRREGLEVAAYDENAEFVPSTRFGVHDIPGPRPTAGASNVAGMLGGRFKELSADPSLGRIAVLADRRLRVHDRITLQTLLVDDQLVDDDAVLFLDAKTIATVRDLPGQRFAVTRWQVGTSSITKAASAEHDNGPGLGAFGGRARLHRIAYGSRMLIVASTGTARSPGNDVMFTIDMSTLGRVHTPPQFDWRVLAASPDTRAFVGMVDSDDGLKLSLRSLAQHPLVTIVDTPMGELSPTDLRTVEWQLARCPEDEAPLTELLMQCLYHRFRGDIALGDAKARNVTEYDIHLGETT</sequence>
<evidence type="ECO:0000313" key="2">
    <source>
        <dbReference type="EMBL" id="ADD44915.1"/>
    </source>
</evidence>
<dbReference type="KEGG" id="sna:Snas_5281"/>
<proteinExistence type="predicted"/>
<evidence type="ECO:0000256" key="1">
    <source>
        <dbReference type="SAM" id="Phobius"/>
    </source>
</evidence>
<keyword evidence="3" id="KW-1185">Reference proteome</keyword>
<dbReference type="Proteomes" id="UP000000844">
    <property type="component" value="Chromosome"/>
</dbReference>
<dbReference type="OrthoDB" id="3450751at2"/>
<keyword evidence="1" id="KW-1133">Transmembrane helix</keyword>
<gene>
    <name evidence="2" type="ordered locus">Snas_5281</name>
</gene>
<accession>D3QC26</accession>
<organism evidence="2 3">
    <name type="scientific">Stackebrandtia nassauensis (strain DSM 44728 / CIP 108903 / NRRL B-16338 / NBRC 102104 / LLR-40K-21)</name>
    <dbReference type="NCBI Taxonomy" id="446470"/>
    <lineage>
        <taxon>Bacteria</taxon>
        <taxon>Bacillati</taxon>
        <taxon>Actinomycetota</taxon>
        <taxon>Actinomycetes</taxon>
        <taxon>Glycomycetales</taxon>
        <taxon>Glycomycetaceae</taxon>
        <taxon>Stackebrandtia</taxon>
    </lineage>
</organism>
<name>D3QC26_STANL</name>
<protein>
    <submittedName>
        <fullName evidence="2">Uncharacterized protein</fullName>
    </submittedName>
</protein>
<evidence type="ECO:0000313" key="3">
    <source>
        <dbReference type="Proteomes" id="UP000000844"/>
    </source>
</evidence>
<feature type="transmembrane region" description="Helical" evidence="1">
    <location>
        <begin position="12"/>
        <end position="29"/>
    </location>
</feature>
<dbReference type="HOGENOM" id="CLU_349803_0_0_11"/>
<reference evidence="2 3" key="1">
    <citation type="journal article" date="2009" name="Stand. Genomic Sci.">
        <title>Complete genome sequence of Stackebrandtia nassauensis type strain (LLR-40K-21).</title>
        <authorList>
            <person name="Munk C."/>
            <person name="Lapidus A."/>
            <person name="Copeland A."/>
            <person name="Jando M."/>
            <person name="Mayilraj S."/>
            <person name="Glavina Del Rio T."/>
            <person name="Nolan M."/>
            <person name="Chen F."/>
            <person name="Lucas S."/>
            <person name="Tice H."/>
            <person name="Cheng J.F."/>
            <person name="Han C."/>
            <person name="Detter J.C."/>
            <person name="Bruce D."/>
            <person name="Goodwin L."/>
            <person name="Chain P."/>
            <person name="Pitluck S."/>
            <person name="Goker M."/>
            <person name="Ovchinikova G."/>
            <person name="Pati A."/>
            <person name="Ivanova N."/>
            <person name="Mavromatis K."/>
            <person name="Chen A."/>
            <person name="Palaniappan K."/>
            <person name="Land M."/>
            <person name="Hauser L."/>
            <person name="Chang Y.J."/>
            <person name="Jeffries C.D."/>
            <person name="Bristow J."/>
            <person name="Eisen J.A."/>
            <person name="Markowitz V."/>
            <person name="Hugenholtz P."/>
            <person name="Kyrpides N.C."/>
            <person name="Klenk H.P."/>
        </authorList>
    </citation>
    <scope>NUCLEOTIDE SEQUENCE [LARGE SCALE GENOMIC DNA]</scope>
    <source>
        <strain evidence="3">DSM 44728 / CIP 108903 / NRRL B-16338 / NBRC 102104 / LLR-40K-21</strain>
    </source>
</reference>
<feature type="transmembrane region" description="Helical" evidence="1">
    <location>
        <begin position="35"/>
        <end position="54"/>
    </location>
</feature>
<keyword evidence="1" id="KW-0812">Transmembrane</keyword>
<dbReference type="STRING" id="446470.Snas_5281"/>
<dbReference type="EMBL" id="CP001778">
    <property type="protein sequence ID" value="ADD44915.1"/>
    <property type="molecule type" value="Genomic_DNA"/>
</dbReference>
<dbReference type="RefSeq" id="WP_013020486.1">
    <property type="nucleotide sequence ID" value="NC_013947.1"/>
</dbReference>
<keyword evidence="1" id="KW-0472">Membrane</keyword>
<dbReference type="AlphaFoldDB" id="D3QC26"/>
<dbReference type="SUPFAM" id="SSF82171">
    <property type="entry name" value="DPP6 N-terminal domain-like"/>
    <property type="match status" value="1"/>
</dbReference>